<sequence length="146" mass="16459">MNADIFVALCDHLEKEVPALRWMDEDLGQLSGNTSLRPAVDFPCCLIDIQYADCKDLYDTYQFVKATITLKLAFPPYGDSYNKAPETARKKALERYSIVSEVHDCLQGWTAEETLSPLSRRSGRPFVTAGGLKAYTLVYDTTFEEC</sequence>
<reference evidence="1" key="1">
    <citation type="journal article" date="2019" name="Nat. Med.">
        <title>A library of human gut bacterial isolates paired with longitudinal multiomics data enables mechanistic microbiome research.</title>
        <authorList>
            <person name="Poyet M."/>
            <person name="Groussin M."/>
            <person name="Gibbons S.M."/>
            <person name="Avila-Pacheco J."/>
            <person name="Jiang X."/>
            <person name="Kearney S.M."/>
            <person name="Perrotta A.R."/>
            <person name="Berdy B."/>
            <person name="Zhao S."/>
            <person name="Lieberman T.D."/>
            <person name="Swanson P.K."/>
            <person name="Smith M."/>
            <person name="Roesemann S."/>
            <person name="Alexander J.E."/>
            <person name="Rich S.A."/>
            <person name="Livny J."/>
            <person name="Vlamakis H."/>
            <person name="Clish C."/>
            <person name="Bullock K."/>
            <person name="Deik A."/>
            <person name="Scott J."/>
            <person name="Pierce K.A."/>
            <person name="Xavier R.J."/>
            <person name="Alm E.J."/>
        </authorList>
    </citation>
    <scope>NUCLEOTIDE SEQUENCE</scope>
    <source>
        <strain evidence="1">BIOML-A4</strain>
    </source>
</reference>
<protein>
    <submittedName>
        <fullName evidence="1">Uncharacterized protein</fullName>
    </submittedName>
</protein>
<dbReference type="RefSeq" id="WP_154278023.1">
    <property type="nucleotide sequence ID" value="NZ_WKLJ01000001.1"/>
</dbReference>
<accession>A0A6G1ZE04</accession>
<dbReference type="EMBL" id="WKLP01000015">
    <property type="protein sequence ID" value="MRY12045.1"/>
    <property type="molecule type" value="Genomic_DNA"/>
</dbReference>
<gene>
    <name evidence="1" type="ORF">GKE01_11255</name>
</gene>
<evidence type="ECO:0000313" key="1">
    <source>
        <dbReference type="EMBL" id="MRY12045.1"/>
    </source>
</evidence>
<dbReference type="AlphaFoldDB" id="A0A6G1ZE04"/>
<name>A0A6G1ZE04_9BACT</name>
<organism evidence="1">
    <name type="scientific">Parabacteroides goldsteinii</name>
    <dbReference type="NCBI Taxonomy" id="328812"/>
    <lineage>
        <taxon>Bacteria</taxon>
        <taxon>Pseudomonadati</taxon>
        <taxon>Bacteroidota</taxon>
        <taxon>Bacteroidia</taxon>
        <taxon>Bacteroidales</taxon>
        <taxon>Tannerellaceae</taxon>
        <taxon>Parabacteroides</taxon>
    </lineage>
</organism>
<proteinExistence type="predicted"/>
<comment type="caution">
    <text evidence="1">The sequence shown here is derived from an EMBL/GenBank/DDBJ whole genome shotgun (WGS) entry which is preliminary data.</text>
</comment>